<dbReference type="AlphaFoldDB" id="A0A517TYK3"/>
<dbReference type="NCBIfam" id="TIGR00236">
    <property type="entry name" value="wecB"/>
    <property type="match status" value="1"/>
</dbReference>
<dbReference type="OrthoDB" id="9803238at2"/>
<evidence type="ECO:0000313" key="7">
    <source>
        <dbReference type="Proteomes" id="UP000317909"/>
    </source>
</evidence>
<protein>
    <recommendedName>
        <fullName evidence="3">UDP-N-acetylglucosamine 2-epimerase (non-hydrolyzing)</fullName>
        <ecNumber evidence="3">5.1.3.14</ecNumber>
    </recommendedName>
</protein>
<evidence type="ECO:0000256" key="4">
    <source>
        <dbReference type="RuleBase" id="RU003513"/>
    </source>
</evidence>
<dbReference type="InterPro" id="IPR029767">
    <property type="entry name" value="WecB-like"/>
</dbReference>
<dbReference type="RefSeq" id="WP_145433037.1">
    <property type="nucleotide sequence ID" value="NZ_CP036339.1"/>
</dbReference>
<dbReference type="CDD" id="cd03786">
    <property type="entry name" value="GTB_UDP-GlcNAc_2-Epimerase"/>
    <property type="match status" value="1"/>
</dbReference>
<dbReference type="InterPro" id="IPR003331">
    <property type="entry name" value="UDP_GlcNAc_Epimerase_2_dom"/>
</dbReference>
<dbReference type="PANTHER" id="PTHR43174">
    <property type="entry name" value="UDP-N-ACETYLGLUCOSAMINE 2-EPIMERASE"/>
    <property type="match status" value="1"/>
</dbReference>
<dbReference type="EMBL" id="CP036339">
    <property type="protein sequence ID" value="QDT73449.1"/>
    <property type="molecule type" value="Genomic_DNA"/>
</dbReference>
<evidence type="ECO:0000313" key="6">
    <source>
        <dbReference type="EMBL" id="QDT73449.1"/>
    </source>
</evidence>
<proteinExistence type="inferred from homology"/>
<dbReference type="SUPFAM" id="SSF53756">
    <property type="entry name" value="UDP-Glycosyltransferase/glycogen phosphorylase"/>
    <property type="match status" value="1"/>
</dbReference>
<reference evidence="6 7" key="1">
    <citation type="submission" date="2019-02" db="EMBL/GenBank/DDBJ databases">
        <title>Deep-cultivation of Planctomycetes and their phenomic and genomic characterization uncovers novel biology.</title>
        <authorList>
            <person name="Wiegand S."/>
            <person name="Jogler M."/>
            <person name="Boedeker C."/>
            <person name="Pinto D."/>
            <person name="Vollmers J."/>
            <person name="Rivas-Marin E."/>
            <person name="Kohn T."/>
            <person name="Peeters S.H."/>
            <person name="Heuer A."/>
            <person name="Rast P."/>
            <person name="Oberbeckmann S."/>
            <person name="Bunk B."/>
            <person name="Jeske O."/>
            <person name="Meyerdierks A."/>
            <person name="Storesund J.E."/>
            <person name="Kallscheuer N."/>
            <person name="Luecker S."/>
            <person name="Lage O.M."/>
            <person name="Pohl T."/>
            <person name="Merkel B.J."/>
            <person name="Hornburger P."/>
            <person name="Mueller R.-W."/>
            <person name="Bruemmer F."/>
            <person name="Labrenz M."/>
            <person name="Spormann A.M."/>
            <person name="Op den Camp H."/>
            <person name="Overmann J."/>
            <person name="Amann R."/>
            <person name="Jetten M.S.M."/>
            <person name="Mascher T."/>
            <person name="Medema M.H."/>
            <person name="Devos D.P."/>
            <person name="Kaster A.-K."/>
            <person name="Ovreas L."/>
            <person name="Rohde M."/>
            <person name="Galperin M.Y."/>
            <person name="Jogler C."/>
        </authorList>
    </citation>
    <scope>NUCLEOTIDE SEQUENCE [LARGE SCALE GENOMIC DNA]</scope>
    <source>
        <strain evidence="6 7">I41</strain>
    </source>
</reference>
<dbReference type="GO" id="GO:0008761">
    <property type="term" value="F:UDP-N-acetylglucosamine 2-epimerase activity"/>
    <property type="evidence" value="ECO:0007669"/>
    <property type="project" value="UniProtKB-EC"/>
</dbReference>
<feature type="domain" description="UDP-N-acetylglucosamine 2-epimerase" evidence="5">
    <location>
        <begin position="30"/>
        <end position="369"/>
    </location>
</feature>
<sequence>MTAVRALLVIGTRPEAIKMAPVVQACRRSASGVEPIVCFTGQHAQMLAQVADYFGIVPDVDLNLMRLNQTLSGLTARALEGLDEAIGRYRPDCVVGQGDTTSVLAASMAAFYHRLPFVHVEAGLRTGDIQSPWPEEFNRRVTGLTAALHCAPTDRAAQNLLAERIPPQTVVVTGNTVIDALLWAVHHERQRDAVWRDKYAILGDRRMVLVTGHRRENFGDNFDAMCDAIKALSLRFGDVEFVYPVHLNPNAREPAFRILDGLANVHLIDPAPYPEFVWLMDRSHLILTDSGGVQEEAPTLKKPVLVMRESTERQEAVDAGVARLVGASKAAIICEVASLLTDAAAYARCQANTNPYGDGHAAERIVTLIHARRWHAAAT</sequence>
<keyword evidence="7" id="KW-1185">Reference proteome</keyword>
<accession>A0A517TYK3</accession>
<dbReference type="KEGG" id="llh:I41_26380"/>
<dbReference type="Gene3D" id="3.40.50.2000">
    <property type="entry name" value="Glycogen Phosphorylase B"/>
    <property type="match status" value="2"/>
</dbReference>
<name>A0A517TYK3_9BACT</name>
<dbReference type="EC" id="5.1.3.14" evidence="3"/>
<evidence type="ECO:0000259" key="5">
    <source>
        <dbReference type="Pfam" id="PF02350"/>
    </source>
</evidence>
<gene>
    <name evidence="6" type="primary">wecB_2</name>
    <name evidence="6" type="ORF">I41_26380</name>
</gene>
<evidence type="ECO:0000256" key="1">
    <source>
        <dbReference type="ARBA" id="ARBA00023235"/>
    </source>
</evidence>
<evidence type="ECO:0000256" key="3">
    <source>
        <dbReference type="ARBA" id="ARBA00038858"/>
    </source>
</evidence>
<evidence type="ECO:0000256" key="2">
    <source>
        <dbReference type="ARBA" id="ARBA00038209"/>
    </source>
</evidence>
<dbReference type="PANTHER" id="PTHR43174:SF2">
    <property type="entry name" value="UDP-N-ACETYLGLUCOSAMINE 2-EPIMERASE"/>
    <property type="match status" value="1"/>
</dbReference>
<dbReference type="Proteomes" id="UP000317909">
    <property type="component" value="Chromosome"/>
</dbReference>
<comment type="similarity">
    <text evidence="2 4">Belongs to the UDP-N-acetylglucosamine 2-epimerase family.</text>
</comment>
<dbReference type="Pfam" id="PF02350">
    <property type="entry name" value="Epimerase_2"/>
    <property type="match status" value="1"/>
</dbReference>
<organism evidence="6 7">
    <name type="scientific">Lacipirellula limnantheis</name>
    <dbReference type="NCBI Taxonomy" id="2528024"/>
    <lineage>
        <taxon>Bacteria</taxon>
        <taxon>Pseudomonadati</taxon>
        <taxon>Planctomycetota</taxon>
        <taxon>Planctomycetia</taxon>
        <taxon>Pirellulales</taxon>
        <taxon>Lacipirellulaceae</taxon>
        <taxon>Lacipirellula</taxon>
    </lineage>
</organism>
<keyword evidence="1 4" id="KW-0413">Isomerase</keyword>